<dbReference type="PANTHER" id="PTHR31111">
    <property type="entry name" value="BNAA05G37150D PROTEIN-RELATED"/>
    <property type="match status" value="1"/>
</dbReference>
<dbReference type="SUPFAM" id="SSF81383">
    <property type="entry name" value="F-box domain"/>
    <property type="match status" value="1"/>
</dbReference>
<feature type="domain" description="F-box" evidence="1">
    <location>
        <begin position="1"/>
        <end position="47"/>
    </location>
</feature>
<sequence length="311" mass="36278">MNSIPNDLLLEILSRLPWKSISRFRCVSKLWGSMLRGPYFTELFLKRSWSRPRLFFAAFEYNQNCETIFYSSPLPQNIYEKPSSLVLATDFHIKFSAYTRLLFRGYASSLFLVCHRRTILRDYEDAVHVICNPRTGQYATLPTLRRYIISISFLGFDPIDKKFKVLSMFFAYGEERDDHKILTFGTGDMKWRKIQCPRHSPYSKEICINGVLFYLARHNGSRVIVCFDVRSEKFNFIDAKCLGLATPQLINYKGKLGCILLEYGNVGGRSTTRGMCMWVLEDVEKQEWSKHVYTFPGDELAEYCVNDLLLE</sequence>
<dbReference type="Pfam" id="PF00646">
    <property type="entry name" value="F-box"/>
    <property type="match status" value="1"/>
</dbReference>
<evidence type="ECO:0000259" key="1">
    <source>
        <dbReference type="PROSITE" id="PS50181"/>
    </source>
</evidence>
<evidence type="ECO:0000313" key="2">
    <source>
        <dbReference type="EMBL" id="CAA7061281.1"/>
    </source>
</evidence>
<dbReference type="PROSITE" id="PS50181">
    <property type="entry name" value="FBOX"/>
    <property type="match status" value="1"/>
</dbReference>
<dbReference type="CDD" id="cd22157">
    <property type="entry name" value="F-box_AtFBW1-like"/>
    <property type="match status" value="1"/>
</dbReference>
<reference evidence="2" key="1">
    <citation type="submission" date="2020-01" db="EMBL/GenBank/DDBJ databases">
        <authorList>
            <person name="Mishra B."/>
        </authorList>
    </citation>
    <scope>NUCLEOTIDE SEQUENCE [LARGE SCALE GENOMIC DNA]</scope>
</reference>
<dbReference type="Proteomes" id="UP000467841">
    <property type="component" value="Unassembled WGS sequence"/>
</dbReference>
<dbReference type="Gene3D" id="1.20.1280.50">
    <property type="match status" value="1"/>
</dbReference>
<dbReference type="Pfam" id="PF08268">
    <property type="entry name" value="FBA_3"/>
    <property type="match status" value="1"/>
</dbReference>
<dbReference type="InterPro" id="IPR017451">
    <property type="entry name" value="F-box-assoc_interact_dom"/>
</dbReference>
<gene>
    <name evidence="2" type="ORF">MERR_LOCUS48517</name>
</gene>
<dbReference type="AlphaFoldDB" id="A0A6D2L3V0"/>
<proteinExistence type="predicted"/>
<dbReference type="InterPro" id="IPR036047">
    <property type="entry name" value="F-box-like_dom_sf"/>
</dbReference>
<dbReference type="PANTHER" id="PTHR31111:SF130">
    <property type="entry name" value="F-BOX ASSOCIATED UBIQUITINATION EFFECTOR FAMILY PROTEIN"/>
    <property type="match status" value="1"/>
</dbReference>
<keyword evidence="3" id="KW-1185">Reference proteome</keyword>
<dbReference type="InterPro" id="IPR013187">
    <property type="entry name" value="F-box-assoc_dom_typ3"/>
</dbReference>
<dbReference type="SMART" id="SM00256">
    <property type="entry name" value="FBOX"/>
    <property type="match status" value="1"/>
</dbReference>
<name>A0A6D2L3V0_9BRAS</name>
<protein>
    <recommendedName>
        <fullName evidence="1">F-box domain-containing protein</fullName>
    </recommendedName>
</protein>
<comment type="caution">
    <text evidence="2">The sequence shown here is derived from an EMBL/GenBank/DDBJ whole genome shotgun (WGS) entry which is preliminary data.</text>
</comment>
<dbReference type="EMBL" id="CACVBM020001862">
    <property type="protein sequence ID" value="CAA7061281.1"/>
    <property type="molecule type" value="Genomic_DNA"/>
</dbReference>
<evidence type="ECO:0000313" key="3">
    <source>
        <dbReference type="Proteomes" id="UP000467841"/>
    </source>
</evidence>
<dbReference type="NCBIfam" id="TIGR01640">
    <property type="entry name" value="F_box_assoc_1"/>
    <property type="match status" value="1"/>
</dbReference>
<dbReference type="InterPro" id="IPR001810">
    <property type="entry name" value="F-box_dom"/>
</dbReference>
<dbReference type="OrthoDB" id="1025923at2759"/>
<organism evidence="2 3">
    <name type="scientific">Microthlaspi erraticum</name>
    <dbReference type="NCBI Taxonomy" id="1685480"/>
    <lineage>
        <taxon>Eukaryota</taxon>
        <taxon>Viridiplantae</taxon>
        <taxon>Streptophyta</taxon>
        <taxon>Embryophyta</taxon>
        <taxon>Tracheophyta</taxon>
        <taxon>Spermatophyta</taxon>
        <taxon>Magnoliopsida</taxon>
        <taxon>eudicotyledons</taxon>
        <taxon>Gunneridae</taxon>
        <taxon>Pentapetalae</taxon>
        <taxon>rosids</taxon>
        <taxon>malvids</taxon>
        <taxon>Brassicales</taxon>
        <taxon>Brassicaceae</taxon>
        <taxon>Coluteocarpeae</taxon>
        <taxon>Microthlaspi</taxon>
    </lineage>
</organism>
<accession>A0A6D2L3V0</accession>